<evidence type="ECO:0000313" key="6">
    <source>
        <dbReference type="EMBL" id="TWI04928.1"/>
    </source>
</evidence>
<protein>
    <submittedName>
        <fullName evidence="6">Uncharacterized protein DUF1232</fullName>
    </submittedName>
</protein>
<evidence type="ECO:0000256" key="2">
    <source>
        <dbReference type="ARBA" id="ARBA00022692"/>
    </source>
</evidence>
<dbReference type="RefSeq" id="WP_144898573.1">
    <property type="nucleotide sequence ID" value="NZ_VLKN01000002.1"/>
</dbReference>
<keyword evidence="2" id="KW-0812">Transmembrane</keyword>
<keyword evidence="7" id="KW-1185">Reference proteome</keyword>
<dbReference type="AlphaFoldDB" id="A0A562LBD6"/>
<dbReference type="InterPro" id="IPR010652">
    <property type="entry name" value="DUF1232"/>
</dbReference>
<feature type="domain" description="DUF1232" evidence="5">
    <location>
        <begin position="107"/>
        <end position="137"/>
    </location>
</feature>
<gene>
    <name evidence="6" type="ORF">IP90_01070</name>
</gene>
<comment type="caution">
    <text evidence="6">The sequence shown here is derived from an EMBL/GenBank/DDBJ whole genome shotgun (WGS) entry which is preliminary data.</text>
</comment>
<dbReference type="Pfam" id="PF06803">
    <property type="entry name" value="DUF1232"/>
    <property type="match status" value="1"/>
</dbReference>
<evidence type="ECO:0000259" key="5">
    <source>
        <dbReference type="Pfam" id="PF06803"/>
    </source>
</evidence>
<dbReference type="OrthoDB" id="9813247at2"/>
<keyword evidence="3" id="KW-1133">Transmembrane helix</keyword>
<reference evidence="6 7" key="1">
    <citation type="journal article" date="2015" name="Stand. Genomic Sci.">
        <title>Genomic Encyclopedia of Bacterial and Archaeal Type Strains, Phase III: the genomes of soil and plant-associated and newly described type strains.</title>
        <authorList>
            <person name="Whitman W.B."/>
            <person name="Woyke T."/>
            <person name="Klenk H.P."/>
            <person name="Zhou Y."/>
            <person name="Lilburn T.G."/>
            <person name="Beck B.J."/>
            <person name="De Vos P."/>
            <person name="Vandamme P."/>
            <person name="Eisen J.A."/>
            <person name="Garrity G."/>
            <person name="Hugenholtz P."/>
            <person name="Kyrpides N.C."/>
        </authorList>
    </citation>
    <scope>NUCLEOTIDE SEQUENCE [LARGE SCALE GENOMIC DNA]</scope>
    <source>
        <strain evidence="6 7">CGMCC 1.10821</strain>
    </source>
</reference>
<evidence type="ECO:0000256" key="3">
    <source>
        <dbReference type="ARBA" id="ARBA00022989"/>
    </source>
</evidence>
<evidence type="ECO:0000256" key="1">
    <source>
        <dbReference type="ARBA" id="ARBA00004127"/>
    </source>
</evidence>
<keyword evidence="4" id="KW-0472">Membrane</keyword>
<evidence type="ECO:0000256" key="4">
    <source>
        <dbReference type="ARBA" id="ARBA00023136"/>
    </source>
</evidence>
<comment type="subcellular location">
    <subcellularLocation>
        <location evidence="1">Endomembrane system</location>
        <topology evidence="1">Multi-pass membrane protein</topology>
    </subcellularLocation>
</comment>
<evidence type="ECO:0000313" key="7">
    <source>
        <dbReference type="Proteomes" id="UP000315167"/>
    </source>
</evidence>
<accession>A0A562LBD6</accession>
<sequence length="213" mass="24058">MNLNLATLPLPLDTNTANGPRRRHRLGNLELANGALRHFREVAGALQPDQPVPDVDAIASAARTLAHQFDGMRDAPCIRLRLRCLAAMRAMAAERDWELDAVQQRRIALVAGYAANQDSLIPDAVPVIGHLDDAVLVDLAWPSIRLDLENYLDFRRLRAEEAMLLGVRPHEVRYDRQTWQEARIAEQAWREHVAQRGQNSYLSMSPPIAFRIH</sequence>
<proteinExistence type="predicted"/>
<dbReference type="EMBL" id="VLKN01000002">
    <property type="protein sequence ID" value="TWI04928.1"/>
    <property type="molecule type" value="Genomic_DNA"/>
</dbReference>
<dbReference type="Proteomes" id="UP000315167">
    <property type="component" value="Unassembled WGS sequence"/>
</dbReference>
<organism evidence="6 7">
    <name type="scientific">Luteimonas cucumeris</name>
    <dbReference type="NCBI Taxonomy" id="985012"/>
    <lineage>
        <taxon>Bacteria</taxon>
        <taxon>Pseudomonadati</taxon>
        <taxon>Pseudomonadota</taxon>
        <taxon>Gammaproteobacteria</taxon>
        <taxon>Lysobacterales</taxon>
        <taxon>Lysobacteraceae</taxon>
        <taxon>Luteimonas</taxon>
    </lineage>
</organism>
<name>A0A562LBD6_9GAMM</name>